<keyword evidence="1" id="KW-0808">Transferase</keyword>
<keyword evidence="3" id="KW-0902">Two-component regulatory system</keyword>
<dbReference type="InterPro" id="IPR011712">
    <property type="entry name" value="Sig_transdc_His_kin_sub3_dim/P"/>
</dbReference>
<protein>
    <submittedName>
        <fullName evidence="6">Diguanylate cyclase</fullName>
    </submittedName>
</protein>
<dbReference type="GO" id="GO:0016020">
    <property type="term" value="C:membrane"/>
    <property type="evidence" value="ECO:0007669"/>
    <property type="project" value="InterPro"/>
</dbReference>
<dbReference type="InterPro" id="IPR036890">
    <property type="entry name" value="HATPase_C_sf"/>
</dbReference>
<comment type="caution">
    <text evidence="6">The sequence shown here is derived from an EMBL/GenBank/DDBJ whole genome shotgun (WGS) entry which is preliminary data.</text>
</comment>
<dbReference type="Gene3D" id="3.30.565.10">
    <property type="entry name" value="Histidine kinase-like ATPase, C-terminal domain"/>
    <property type="match status" value="1"/>
</dbReference>
<evidence type="ECO:0000259" key="5">
    <source>
        <dbReference type="SMART" id="SM00387"/>
    </source>
</evidence>
<gene>
    <name evidence="6" type="ORF">MAGR_17800</name>
</gene>
<dbReference type="Gene3D" id="1.20.5.1930">
    <property type="match status" value="1"/>
</dbReference>
<dbReference type="InterPro" id="IPR003018">
    <property type="entry name" value="GAF"/>
</dbReference>
<dbReference type="SUPFAM" id="SSF55781">
    <property type="entry name" value="GAF domain-like"/>
    <property type="match status" value="2"/>
</dbReference>
<keyword evidence="2" id="KW-0418">Kinase</keyword>
<name>A0A7I9VYQ4_MYCAG</name>
<dbReference type="Gene3D" id="3.30.450.40">
    <property type="match status" value="2"/>
</dbReference>
<dbReference type="Pfam" id="PF13185">
    <property type="entry name" value="GAF_2"/>
    <property type="match status" value="2"/>
</dbReference>
<dbReference type="Pfam" id="PF02518">
    <property type="entry name" value="HATPase_c"/>
    <property type="match status" value="1"/>
</dbReference>
<proteinExistence type="predicted"/>
<sequence>MKGKKHTPPFGLHRPDYLSRMHEQLEELVADRDRMAELLQVVIEIGPIVDLDWTLRRIVDAALRVTGARYGAIGVWGPDGMLESFVHSGLDAETTSRIGGLPVGKGLLGAMRDNASPSAGPLRLNNLREHPDAVGFPEHHPPMQAFLGMPISIRESVYGGLYVTDDRPHFEFSAADEVTIRALASTASVAIDNARLFERVKASARWTEASRAITAALLSDNHRMRPLQLIAQRAMELTDAEQAIVLGAVEPDDPDGTVESLVISAAVGRYADDVLGQIVPIDESTTGEAYRSGKPQLTEKFRRPIQAFTDVGERPAIVMPLRAENVTLGVIALARSASQPPFDATYLDLVSDFADHAAIALTLAAARDRAEQLSVLADRDRIARDMHDQIIQRIFAVGLDLQGLAGRIHSTEIGRRLAGCINDLQDIIDDVRRTIFDLQHVQHSQRALSQRIRDAVGRLTEHRDIMTSVRLSGPVNVVANELADDVEAVVVEAVSNALRHSEAATVIIDVAVGDELTLNIVDDGRGIPTDNRRHSGLANMACRAERHGGRCTVSSPAGGGTLVSWTAPI</sequence>
<reference evidence="6 7" key="1">
    <citation type="journal article" date="2019" name="Emerg. Microbes Infect.">
        <title>Comprehensive subspecies identification of 175 nontuberculous mycobacteria species based on 7547 genomic profiles.</title>
        <authorList>
            <person name="Matsumoto Y."/>
            <person name="Kinjo T."/>
            <person name="Motooka D."/>
            <person name="Nabeya D."/>
            <person name="Jung N."/>
            <person name="Uechi K."/>
            <person name="Horii T."/>
            <person name="Iida T."/>
            <person name="Fujita J."/>
            <person name="Nakamura S."/>
        </authorList>
    </citation>
    <scope>NUCLEOTIDE SEQUENCE [LARGE SCALE GENOMIC DNA]</scope>
    <source>
        <strain evidence="6 7">JCM 6377</strain>
    </source>
</reference>
<evidence type="ECO:0000256" key="3">
    <source>
        <dbReference type="ARBA" id="ARBA00023012"/>
    </source>
</evidence>
<dbReference type="PANTHER" id="PTHR24421:SF56">
    <property type="entry name" value="OXYGEN SENSOR HISTIDINE KINASE RESPONSE REGULATOR DOST"/>
    <property type="match status" value="1"/>
</dbReference>
<dbReference type="SMART" id="SM00387">
    <property type="entry name" value="HATPase_c"/>
    <property type="match status" value="1"/>
</dbReference>
<evidence type="ECO:0000313" key="7">
    <source>
        <dbReference type="Proteomes" id="UP000465302"/>
    </source>
</evidence>
<dbReference type="Pfam" id="PF07730">
    <property type="entry name" value="HisKA_3"/>
    <property type="match status" value="1"/>
</dbReference>
<feature type="domain" description="Histidine kinase/HSP90-like ATPase" evidence="5">
    <location>
        <begin position="481"/>
        <end position="569"/>
    </location>
</feature>
<dbReference type="SUPFAM" id="SSF55874">
    <property type="entry name" value="ATPase domain of HSP90 chaperone/DNA topoisomerase II/histidine kinase"/>
    <property type="match status" value="1"/>
</dbReference>
<dbReference type="GO" id="GO:0046983">
    <property type="term" value="F:protein dimerization activity"/>
    <property type="evidence" value="ECO:0007669"/>
    <property type="project" value="InterPro"/>
</dbReference>
<evidence type="ECO:0000259" key="4">
    <source>
        <dbReference type="SMART" id="SM00065"/>
    </source>
</evidence>
<dbReference type="GO" id="GO:0000155">
    <property type="term" value="F:phosphorelay sensor kinase activity"/>
    <property type="evidence" value="ECO:0007669"/>
    <property type="project" value="InterPro"/>
</dbReference>
<dbReference type="InterPro" id="IPR003594">
    <property type="entry name" value="HATPase_dom"/>
</dbReference>
<accession>A0A7I9VYQ4</accession>
<feature type="domain" description="GAF" evidence="4">
    <location>
        <begin position="50"/>
        <end position="201"/>
    </location>
</feature>
<dbReference type="Proteomes" id="UP000465302">
    <property type="component" value="Unassembled WGS sequence"/>
</dbReference>
<dbReference type="InterPro" id="IPR029016">
    <property type="entry name" value="GAF-like_dom_sf"/>
</dbReference>
<feature type="domain" description="GAF" evidence="4">
    <location>
        <begin position="222"/>
        <end position="371"/>
    </location>
</feature>
<organism evidence="6 7">
    <name type="scientific">Mycolicibacterium agri</name>
    <name type="common">Mycobacterium agri</name>
    <dbReference type="NCBI Taxonomy" id="36811"/>
    <lineage>
        <taxon>Bacteria</taxon>
        <taxon>Bacillati</taxon>
        <taxon>Actinomycetota</taxon>
        <taxon>Actinomycetes</taxon>
        <taxon>Mycobacteriales</taxon>
        <taxon>Mycobacteriaceae</taxon>
        <taxon>Mycolicibacterium</taxon>
    </lineage>
</organism>
<dbReference type="EMBL" id="BLKS01000001">
    <property type="protein sequence ID" value="GFG50339.1"/>
    <property type="molecule type" value="Genomic_DNA"/>
</dbReference>
<dbReference type="AlphaFoldDB" id="A0A7I9VYQ4"/>
<dbReference type="CDD" id="cd16917">
    <property type="entry name" value="HATPase_UhpB-NarQ-NarX-like"/>
    <property type="match status" value="1"/>
</dbReference>
<evidence type="ECO:0000313" key="6">
    <source>
        <dbReference type="EMBL" id="GFG50339.1"/>
    </source>
</evidence>
<evidence type="ECO:0000256" key="1">
    <source>
        <dbReference type="ARBA" id="ARBA00022679"/>
    </source>
</evidence>
<dbReference type="InterPro" id="IPR050482">
    <property type="entry name" value="Sensor_HK_TwoCompSys"/>
</dbReference>
<dbReference type="SMART" id="SM00065">
    <property type="entry name" value="GAF"/>
    <property type="match status" value="2"/>
</dbReference>
<evidence type="ECO:0000256" key="2">
    <source>
        <dbReference type="ARBA" id="ARBA00022777"/>
    </source>
</evidence>
<dbReference type="PANTHER" id="PTHR24421">
    <property type="entry name" value="NITRATE/NITRITE SENSOR PROTEIN NARX-RELATED"/>
    <property type="match status" value="1"/>
</dbReference>